<protein>
    <submittedName>
        <fullName evidence="1">Uncharacterized protein</fullName>
    </submittedName>
</protein>
<dbReference type="AlphaFoldDB" id="A0A7J7JGG1"/>
<comment type="caution">
    <text evidence="1">The sequence shown here is derived from an EMBL/GenBank/DDBJ whole genome shotgun (WGS) entry which is preliminary data.</text>
</comment>
<dbReference type="Proteomes" id="UP000593567">
    <property type="component" value="Unassembled WGS sequence"/>
</dbReference>
<sequence>METRTVSLQEGQFYTSTTRAELCYLELELKLNSAGESAELDVDWCPEPIRDLKGRVSPSPSPFSLTRHTSKC</sequence>
<reference evidence="1" key="1">
    <citation type="submission" date="2020-06" db="EMBL/GenBank/DDBJ databases">
        <title>Draft genome of Bugula neritina, a colonial animal packing powerful symbionts and potential medicines.</title>
        <authorList>
            <person name="Rayko M."/>
        </authorList>
    </citation>
    <scope>NUCLEOTIDE SEQUENCE [LARGE SCALE GENOMIC DNA]</scope>
    <source>
        <strain evidence="1">Kwan_BN1</strain>
    </source>
</reference>
<keyword evidence="2" id="KW-1185">Reference proteome</keyword>
<accession>A0A7J7JGG1</accession>
<organism evidence="1 2">
    <name type="scientific">Bugula neritina</name>
    <name type="common">Brown bryozoan</name>
    <name type="synonym">Sertularia neritina</name>
    <dbReference type="NCBI Taxonomy" id="10212"/>
    <lineage>
        <taxon>Eukaryota</taxon>
        <taxon>Metazoa</taxon>
        <taxon>Spiralia</taxon>
        <taxon>Lophotrochozoa</taxon>
        <taxon>Bryozoa</taxon>
        <taxon>Gymnolaemata</taxon>
        <taxon>Cheilostomatida</taxon>
        <taxon>Flustrina</taxon>
        <taxon>Buguloidea</taxon>
        <taxon>Bugulidae</taxon>
        <taxon>Bugula</taxon>
    </lineage>
</organism>
<gene>
    <name evidence="1" type="ORF">EB796_016262</name>
</gene>
<evidence type="ECO:0000313" key="2">
    <source>
        <dbReference type="Proteomes" id="UP000593567"/>
    </source>
</evidence>
<dbReference type="EMBL" id="VXIV02002461">
    <property type="protein sequence ID" value="KAF6025422.1"/>
    <property type="molecule type" value="Genomic_DNA"/>
</dbReference>
<name>A0A7J7JGG1_BUGNE</name>
<evidence type="ECO:0000313" key="1">
    <source>
        <dbReference type="EMBL" id="KAF6025422.1"/>
    </source>
</evidence>
<proteinExistence type="predicted"/>